<keyword evidence="2" id="KW-1185">Reference proteome</keyword>
<sequence length="291" mass="33513">MISCPTVEKEVIRSHYNLSTLFYRLLWGRHIHHGLWDEELANSENLQDRYRAPAKAQQQLTETMAELIQIQDGQDLLDVGCGMGGSSMFLSQAFKCNVTGITLSPVQRRWASLEAFFRGQSSRTRFLCQDAETAEFPAESFDVIWSIECTEHLFDKPAFFQKAASWLRPGGRMIICAWLAGDQLDTDDAKQNVYDVCEGFFCPSLGTAADYQTWIEQSGLEFHNFHNWTNRVSQTWEICHQRVKKTKVRWLAKLIDQNTVMFLDRFETILKAYETGAMQYGCFIASKPEMK</sequence>
<dbReference type="Pfam" id="PF02353">
    <property type="entry name" value="CMAS"/>
    <property type="match status" value="1"/>
</dbReference>
<dbReference type="EMBL" id="CP036266">
    <property type="protein sequence ID" value="QDT19803.1"/>
    <property type="molecule type" value="Genomic_DNA"/>
</dbReference>
<dbReference type="InterPro" id="IPR050447">
    <property type="entry name" value="Erg6_SMT_methyltransf"/>
</dbReference>
<dbReference type="EC" id="2.1.1.164" evidence="1"/>
<evidence type="ECO:0000313" key="1">
    <source>
        <dbReference type="EMBL" id="QDT19803.1"/>
    </source>
</evidence>
<proteinExistence type="predicted"/>
<keyword evidence="1" id="KW-0808">Transferase</keyword>
<dbReference type="RefSeq" id="WP_145181686.1">
    <property type="nucleotide sequence ID" value="NZ_CP036266.1"/>
</dbReference>
<dbReference type="PANTHER" id="PTHR44068:SF11">
    <property type="entry name" value="GERANYL DIPHOSPHATE 2-C-METHYLTRANSFERASE"/>
    <property type="match status" value="1"/>
</dbReference>
<organism evidence="1 2">
    <name type="scientific">Gimesia chilikensis</name>
    <dbReference type="NCBI Taxonomy" id="2605989"/>
    <lineage>
        <taxon>Bacteria</taxon>
        <taxon>Pseudomonadati</taxon>
        <taxon>Planctomycetota</taxon>
        <taxon>Planctomycetia</taxon>
        <taxon>Planctomycetales</taxon>
        <taxon>Planctomycetaceae</taxon>
        <taxon>Gimesia</taxon>
    </lineage>
</organism>
<keyword evidence="1" id="KW-0489">Methyltransferase</keyword>
<dbReference type="Gene3D" id="3.40.50.150">
    <property type="entry name" value="Vaccinia Virus protein VP39"/>
    <property type="match status" value="1"/>
</dbReference>
<dbReference type="SUPFAM" id="SSF53335">
    <property type="entry name" value="S-adenosyl-L-methionine-dependent methyltransferases"/>
    <property type="match status" value="1"/>
</dbReference>
<gene>
    <name evidence="1" type="primary">rebM_1</name>
    <name evidence="1" type="ORF">HG66A1_15710</name>
</gene>
<dbReference type="GO" id="GO:0102082">
    <property type="term" value="F:demethylrebeccamycin--D-glucose O-methyltransferase activity"/>
    <property type="evidence" value="ECO:0007669"/>
    <property type="project" value="UniProtKB-EC"/>
</dbReference>
<reference evidence="1 2" key="1">
    <citation type="submission" date="2019-02" db="EMBL/GenBank/DDBJ databases">
        <title>Deep-cultivation of Planctomycetes and their phenomic and genomic characterization uncovers novel biology.</title>
        <authorList>
            <person name="Wiegand S."/>
            <person name="Jogler M."/>
            <person name="Boedeker C."/>
            <person name="Pinto D."/>
            <person name="Vollmers J."/>
            <person name="Rivas-Marin E."/>
            <person name="Kohn T."/>
            <person name="Peeters S.H."/>
            <person name="Heuer A."/>
            <person name="Rast P."/>
            <person name="Oberbeckmann S."/>
            <person name="Bunk B."/>
            <person name="Jeske O."/>
            <person name="Meyerdierks A."/>
            <person name="Storesund J.E."/>
            <person name="Kallscheuer N."/>
            <person name="Luecker S."/>
            <person name="Lage O.M."/>
            <person name="Pohl T."/>
            <person name="Merkel B.J."/>
            <person name="Hornburger P."/>
            <person name="Mueller R.-W."/>
            <person name="Bruemmer F."/>
            <person name="Labrenz M."/>
            <person name="Spormann A.M."/>
            <person name="Op den Camp H."/>
            <person name="Overmann J."/>
            <person name="Amann R."/>
            <person name="Jetten M.S.M."/>
            <person name="Mascher T."/>
            <person name="Medema M.H."/>
            <person name="Devos D.P."/>
            <person name="Kaster A.-K."/>
            <person name="Ovreas L."/>
            <person name="Rohde M."/>
            <person name="Galperin M.Y."/>
            <person name="Jogler C."/>
        </authorList>
    </citation>
    <scope>NUCLEOTIDE SEQUENCE [LARGE SCALE GENOMIC DNA]</scope>
    <source>
        <strain evidence="1 2">HG66A1</strain>
    </source>
</reference>
<dbReference type="InterPro" id="IPR029063">
    <property type="entry name" value="SAM-dependent_MTases_sf"/>
</dbReference>
<dbReference type="Proteomes" id="UP000320421">
    <property type="component" value="Chromosome"/>
</dbReference>
<dbReference type="CDD" id="cd02440">
    <property type="entry name" value="AdoMet_MTases"/>
    <property type="match status" value="1"/>
</dbReference>
<dbReference type="AlphaFoldDB" id="A0A517PKB2"/>
<dbReference type="PANTHER" id="PTHR44068">
    <property type="entry name" value="ZGC:194242"/>
    <property type="match status" value="1"/>
</dbReference>
<evidence type="ECO:0000313" key="2">
    <source>
        <dbReference type="Proteomes" id="UP000320421"/>
    </source>
</evidence>
<dbReference type="GO" id="GO:0032259">
    <property type="term" value="P:methylation"/>
    <property type="evidence" value="ECO:0007669"/>
    <property type="project" value="UniProtKB-KW"/>
</dbReference>
<accession>A0A517PKB2</accession>
<protein>
    <submittedName>
        <fullName evidence="1">Demethylrebeccamycin-D-glucose O-methyltransferase</fullName>
        <ecNumber evidence="1">2.1.1.164</ecNumber>
    </submittedName>
</protein>
<dbReference type="OrthoDB" id="278023at2"/>
<name>A0A517PKB2_9PLAN</name>